<comment type="similarity">
    <text evidence="1">Belongs to the NipSnap family.</text>
</comment>
<organism evidence="3 4">
    <name type="scientific">Halomonas heilongjiangensis</name>
    <dbReference type="NCBI Taxonomy" id="1387883"/>
    <lineage>
        <taxon>Bacteria</taxon>
        <taxon>Pseudomonadati</taxon>
        <taxon>Pseudomonadota</taxon>
        <taxon>Gammaproteobacteria</taxon>
        <taxon>Oceanospirillales</taxon>
        <taxon>Halomonadaceae</taxon>
        <taxon>Halomonas</taxon>
    </lineage>
</organism>
<name>A0A2N7TH36_9GAMM</name>
<dbReference type="Pfam" id="PF07978">
    <property type="entry name" value="NIPSNAP"/>
    <property type="match status" value="2"/>
</dbReference>
<proteinExistence type="inferred from homology"/>
<dbReference type="Proteomes" id="UP000235346">
    <property type="component" value="Unassembled WGS sequence"/>
</dbReference>
<dbReference type="Gene3D" id="3.30.70.100">
    <property type="match status" value="2"/>
</dbReference>
<evidence type="ECO:0000256" key="1">
    <source>
        <dbReference type="ARBA" id="ARBA00005291"/>
    </source>
</evidence>
<evidence type="ECO:0000259" key="2">
    <source>
        <dbReference type="Pfam" id="PF07978"/>
    </source>
</evidence>
<sequence length="207" mass="23260">MKHFELITFTVCVATHGKAMARIQEALQADRVGGQLFGCWYSELGPLNQVAVLRGFDSLEARQAERERLLLAGDPLGVEEFMTNMRIEDYSLFPFLDGITPGDFGPFYELRVYDVRPSGLKATLDGWTDAVPPRTTDAYSPLAAAFYATNGKTPRIMHLWPYRTLEERLEIRTRTVSDGVWPPKGGPAQLLDMHSTIYMPADFSPLK</sequence>
<protein>
    <submittedName>
        <fullName evidence="3">NIPSNAP family protein</fullName>
    </submittedName>
</protein>
<dbReference type="InterPro" id="IPR051557">
    <property type="entry name" value="NipSnap_domain"/>
</dbReference>
<dbReference type="OrthoDB" id="6182832at2"/>
<dbReference type="PANTHER" id="PTHR21017:SF17">
    <property type="entry name" value="PROTEIN NIPSNAP"/>
    <property type="match status" value="1"/>
</dbReference>
<dbReference type="SUPFAM" id="SSF54909">
    <property type="entry name" value="Dimeric alpha+beta barrel"/>
    <property type="match status" value="2"/>
</dbReference>
<dbReference type="EMBL" id="PNRE01000090">
    <property type="protein sequence ID" value="PMR67493.1"/>
    <property type="molecule type" value="Genomic_DNA"/>
</dbReference>
<dbReference type="InterPro" id="IPR012577">
    <property type="entry name" value="NIPSNAP"/>
</dbReference>
<evidence type="ECO:0000313" key="4">
    <source>
        <dbReference type="Proteomes" id="UP000235346"/>
    </source>
</evidence>
<dbReference type="InterPro" id="IPR011008">
    <property type="entry name" value="Dimeric_a/b-barrel"/>
</dbReference>
<gene>
    <name evidence="3" type="ORF">C1H66_19360</name>
</gene>
<accession>A0A2N7TH36</accession>
<dbReference type="AlphaFoldDB" id="A0A2N7TH36"/>
<comment type="caution">
    <text evidence="3">The sequence shown here is derived from an EMBL/GenBank/DDBJ whole genome shotgun (WGS) entry which is preliminary data.</text>
</comment>
<reference evidence="3 4" key="1">
    <citation type="submission" date="2018-01" db="EMBL/GenBank/DDBJ databases">
        <title>Halomonas endophytica sp. nov., isolated from storage liquid in the stems of Populus euphratica.</title>
        <authorList>
            <person name="Chen C."/>
        </authorList>
    </citation>
    <scope>NUCLEOTIDE SEQUENCE [LARGE SCALE GENOMIC DNA]</scope>
    <source>
        <strain evidence="3 4">DSM 26881</strain>
    </source>
</reference>
<feature type="domain" description="NIPSNAP" evidence="2">
    <location>
        <begin position="4"/>
        <end position="70"/>
    </location>
</feature>
<feature type="domain" description="NIPSNAP" evidence="2">
    <location>
        <begin position="108"/>
        <end position="205"/>
    </location>
</feature>
<evidence type="ECO:0000313" key="3">
    <source>
        <dbReference type="EMBL" id="PMR67493.1"/>
    </source>
</evidence>
<keyword evidence="4" id="KW-1185">Reference proteome</keyword>
<dbReference type="RefSeq" id="WP_102629509.1">
    <property type="nucleotide sequence ID" value="NZ_PDOH01000056.1"/>
</dbReference>
<dbReference type="PANTHER" id="PTHR21017">
    <property type="entry name" value="NIPSNAP-RELATED"/>
    <property type="match status" value="1"/>
</dbReference>